<keyword evidence="2" id="KW-1185">Reference proteome</keyword>
<evidence type="ECO:0000313" key="1">
    <source>
        <dbReference type="EMBL" id="PQA58958.1"/>
    </source>
</evidence>
<protein>
    <submittedName>
        <fullName evidence="1">Uncharacterized protein</fullName>
    </submittedName>
</protein>
<comment type="caution">
    <text evidence="1">The sequence shown here is derived from an EMBL/GenBank/DDBJ whole genome shotgun (WGS) entry which is preliminary data.</text>
</comment>
<name>A0A2S7IMX3_9BACT</name>
<accession>A0A2S7IMX3</accession>
<dbReference type="EMBL" id="PTRA01000001">
    <property type="protein sequence ID" value="PQA58958.1"/>
    <property type="molecule type" value="Genomic_DNA"/>
</dbReference>
<dbReference type="Proteomes" id="UP000239590">
    <property type="component" value="Unassembled WGS sequence"/>
</dbReference>
<reference evidence="2" key="1">
    <citation type="submission" date="2018-02" db="EMBL/GenBank/DDBJ databases">
        <title>Genome sequencing of Solimonas sp. HR-BB.</title>
        <authorList>
            <person name="Lee Y."/>
            <person name="Jeon C.O."/>
        </authorList>
    </citation>
    <scope>NUCLEOTIDE SEQUENCE [LARGE SCALE GENOMIC DNA]</scope>
    <source>
        <strain evidence="2">HR-U</strain>
    </source>
</reference>
<organism evidence="1 2">
    <name type="scientific">Siphonobacter curvatus</name>
    <dbReference type="NCBI Taxonomy" id="2094562"/>
    <lineage>
        <taxon>Bacteria</taxon>
        <taxon>Pseudomonadati</taxon>
        <taxon>Bacteroidota</taxon>
        <taxon>Cytophagia</taxon>
        <taxon>Cytophagales</taxon>
        <taxon>Cytophagaceae</taxon>
        <taxon>Siphonobacter</taxon>
    </lineage>
</organism>
<gene>
    <name evidence="1" type="ORF">C5O19_04680</name>
</gene>
<dbReference type="AlphaFoldDB" id="A0A2S7IMX3"/>
<proteinExistence type="predicted"/>
<sequence length="66" mass="7617">MSIFNLWNLYNFMNNLLPKTWKIVPVSEICRTFVAELYSVQGNSPKVLPPLLKHNVSSLNHKTNCL</sequence>
<evidence type="ECO:0000313" key="2">
    <source>
        <dbReference type="Proteomes" id="UP000239590"/>
    </source>
</evidence>